<evidence type="ECO:0000256" key="5">
    <source>
        <dbReference type="ARBA" id="ARBA00022741"/>
    </source>
</evidence>
<dbReference type="InterPro" id="IPR036651">
    <property type="entry name" value="Gln_synt_N_sf"/>
</dbReference>
<dbReference type="InterPro" id="IPR014746">
    <property type="entry name" value="Gln_synth/guanido_kin_cat_dom"/>
</dbReference>
<feature type="region of interest" description="Disordered" evidence="10">
    <location>
        <begin position="38"/>
        <end position="64"/>
    </location>
</feature>
<accession>A0AAE2CWM0</accession>
<evidence type="ECO:0000313" key="14">
    <source>
        <dbReference type="Proteomes" id="UP001293254"/>
    </source>
</evidence>
<dbReference type="PANTHER" id="PTHR20852:SF114">
    <property type="entry name" value="GLUTAMINE SYNTHETASE CYTOSOLIC ISOZYME 1"/>
    <property type="match status" value="1"/>
</dbReference>
<dbReference type="GO" id="GO:0005524">
    <property type="term" value="F:ATP binding"/>
    <property type="evidence" value="ECO:0007669"/>
    <property type="project" value="UniProtKB-KW"/>
</dbReference>
<evidence type="ECO:0000259" key="12">
    <source>
        <dbReference type="PROSITE" id="PS51987"/>
    </source>
</evidence>
<keyword evidence="14" id="KW-1185">Reference proteome</keyword>
<proteinExistence type="inferred from homology"/>
<dbReference type="PROSITE" id="PS00181">
    <property type="entry name" value="GLNA_ATP"/>
    <property type="match status" value="1"/>
</dbReference>
<evidence type="ECO:0000256" key="3">
    <source>
        <dbReference type="ARBA" id="ARBA00012937"/>
    </source>
</evidence>
<evidence type="ECO:0000256" key="9">
    <source>
        <dbReference type="RuleBase" id="RU004356"/>
    </source>
</evidence>
<keyword evidence="4 9" id="KW-0436">Ligase</keyword>
<dbReference type="InterPro" id="IPR008147">
    <property type="entry name" value="Gln_synt_N"/>
</dbReference>
<feature type="domain" description="GS beta-grasp" evidence="11">
    <location>
        <begin position="19"/>
        <end position="99"/>
    </location>
</feature>
<dbReference type="Pfam" id="PF03951">
    <property type="entry name" value="Gln-synt_N"/>
    <property type="match status" value="1"/>
</dbReference>
<dbReference type="SUPFAM" id="SSF54368">
    <property type="entry name" value="Glutamine synthetase, N-terminal domain"/>
    <property type="match status" value="1"/>
</dbReference>
<dbReference type="Pfam" id="PF00120">
    <property type="entry name" value="Gln-synt_C"/>
    <property type="match status" value="1"/>
</dbReference>
<evidence type="ECO:0000256" key="1">
    <source>
        <dbReference type="ARBA" id="ARBA00009897"/>
    </source>
</evidence>
<dbReference type="InterPro" id="IPR027303">
    <property type="entry name" value="Gln_synth_gly_rich_site"/>
</dbReference>
<dbReference type="EMBL" id="JACGWO010000001">
    <property type="protein sequence ID" value="KAK4436774.1"/>
    <property type="molecule type" value="Genomic_DNA"/>
</dbReference>
<evidence type="ECO:0000256" key="2">
    <source>
        <dbReference type="ARBA" id="ARBA00011823"/>
    </source>
</evidence>
<dbReference type="FunFam" id="3.10.20.70:FF:000004">
    <property type="entry name" value="Glutamine synthetase"/>
    <property type="match status" value="1"/>
</dbReference>
<dbReference type="SUPFAM" id="SSF55931">
    <property type="entry name" value="Glutamine synthetase/guanido kinase"/>
    <property type="match status" value="1"/>
</dbReference>
<dbReference type="AlphaFoldDB" id="A0AAE2CWM0"/>
<dbReference type="GO" id="GO:0004356">
    <property type="term" value="F:glutamine synthetase activity"/>
    <property type="evidence" value="ECO:0007669"/>
    <property type="project" value="UniProtKB-EC"/>
</dbReference>
<evidence type="ECO:0000256" key="10">
    <source>
        <dbReference type="SAM" id="MobiDB-lite"/>
    </source>
</evidence>
<dbReference type="PROSITE" id="PS51986">
    <property type="entry name" value="GS_BETA_GRASP"/>
    <property type="match status" value="1"/>
</dbReference>
<dbReference type="InterPro" id="IPR050292">
    <property type="entry name" value="Glutamine_Synthetase"/>
</dbReference>
<comment type="similarity">
    <text evidence="1 7 8">Belongs to the glutamine synthetase family.</text>
</comment>
<dbReference type="InterPro" id="IPR008146">
    <property type="entry name" value="Gln_synth_cat_dom"/>
</dbReference>
<dbReference type="PROSITE" id="PS00180">
    <property type="entry name" value="GLNA_1"/>
    <property type="match status" value="1"/>
</dbReference>
<dbReference type="PANTHER" id="PTHR20852">
    <property type="entry name" value="GLUTAMINE SYNTHETASE"/>
    <property type="match status" value="1"/>
</dbReference>
<keyword evidence="6 9" id="KW-0067">ATP-binding</keyword>
<evidence type="ECO:0000256" key="6">
    <source>
        <dbReference type="ARBA" id="ARBA00022840"/>
    </source>
</evidence>
<keyword evidence="5 9" id="KW-0547">Nucleotide-binding</keyword>
<evidence type="ECO:0000259" key="11">
    <source>
        <dbReference type="PROSITE" id="PS51986"/>
    </source>
</evidence>
<dbReference type="Gene3D" id="3.10.20.70">
    <property type="entry name" value="Glutamine synthetase, N-terminal domain"/>
    <property type="match status" value="1"/>
</dbReference>
<comment type="catalytic activity">
    <reaction evidence="9">
        <text>L-glutamate + NH4(+) + ATP = L-glutamine + ADP + phosphate + H(+)</text>
        <dbReference type="Rhea" id="RHEA:16169"/>
        <dbReference type="ChEBI" id="CHEBI:15378"/>
        <dbReference type="ChEBI" id="CHEBI:28938"/>
        <dbReference type="ChEBI" id="CHEBI:29985"/>
        <dbReference type="ChEBI" id="CHEBI:30616"/>
        <dbReference type="ChEBI" id="CHEBI:43474"/>
        <dbReference type="ChEBI" id="CHEBI:58359"/>
        <dbReference type="ChEBI" id="CHEBI:456216"/>
        <dbReference type="EC" id="6.3.1.2"/>
    </reaction>
</comment>
<reference evidence="13" key="2">
    <citation type="journal article" date="2024" name="Plant">
        <title>Genomic evolution and insights into agronomic trait innovations of Sesamum species.</title>
        <authorList>
            <person name="Miao H."/>
            <person name="Wang L."/>
            <person name="Qu L."/>
            <person name="Liu H."/>
            <person name="Sun Y."/>
            <person name="Le M."/>
            <person name="Wang Q."/>
            <person name="Wei S."/>
            <person name="Zheng Y."/>
            <person name="Lin W."/>
            <person name="Duan Y."/>
            <person name="Cao H."/>
            <person name="Xiong S."/>
            <person name="Wang X."/>
            <person name="Wei L."/>
            <person name="Li C."/>
            <person name="Ma Q."/>
            <person name="Ju M."/>
            <person name="Zhao R."/>
            <person name="Li G."/>
            <person name="Mu C."/>
            <person name="Tian Q."/>
            <person name="Mei H."/>
            <person name="Zhang T."/>
            <person name="Gao T."/>
            <person name="Zhang H."/>
        </authorList>
    </citation>
    <scope>NUCLEOTIDE SEQUENCE</scope>
    <source>
        <strain evidence="13">3651</strain>
    </source>
</reference>
<gene>
    <name evidence="13" type="ORF">Salat_0011300</name>
</gene>
<dbReference type="SMART" id="SM01230">
    <property type="entry name" value="Gln-synt_C"/>
    <property type="match status" value="1"/>
</dbReference>
<dbReference type="GO" id="GO:0005737">
    <property type="term" value="C:cytoplasm"/>
    <property type="evidence" value="ECO:0007669"/>
    <property type="project" value="TreeGrafter"/>
</dbReference>
<sequence length="496" mass="55394">MSLVNDFINLNLSGVTEKSIAEYIWVGGSGMDLRSKARTLPGPVTDPSELPKWNYDGSSTGQAPGEDSEVILYPQAIFPDPFRRGNHILVMCDAYTPAGEPIPTNKRYNAAKIFNHPDVLAEEPWYGIEQEYTLLQKDVKWPLGWPVGGFPGPQGPYYCGIGADKAFGRDIVDAHYKACLYAGINISGINGEVMPGQWEFQVGPSVGICAADQVWVARYILERITEIAGVVVSFDPKPIQGDWNGAGAHTNYSTKSMREDGGYEVIKKAINKLGLRHKEHIAAYGEGNERRLTGRHETADINTFLWGVANRGASIRVGRDTEKAGKGYFEDRRPASNMDPYVVTRSLLFFYRLRRHPHRRRRHRPQLHSPLSSYADVALTPLLLLPPSPPGAYRGGLHLVPRPESSPCPQPPPPITDINMSKLRNAYSLFSQFVVPNRRRSDFESFLSTCRVIMWRSKRCLTNILSLKMSSQEESTGTYIMHLRNTLSLRLGFSCG</sequence>
<dbReference type="GO" id="GO:0006542">
    <property type="term" value="P:glutamine biosynthetic process"/>
    <property type="evidence" value="ECO:0007669"/>
    <property type="project" value="InterPro"/>
</dbReference>
<dbReference type="EC" id="6.3.1.2" evidence="3 9"/>
<dbReference type="PROSITE" id="PS51987">
    <property type="entry name" value="GS_CATALYTIC"/>
    <property type="match status" value="1"/>
</dbReference>
<evidence type="ECO:0000256" key="8">
    <source>
        <dbReference type="RuleBase" id="RU000384"/>
    </source>
</evidence>
<dbReference type="Gene3D" id="3.30.590.10">
    <property type="entry name" value="Glutamine synthetase/guanido kinase, catalytic domain"/>
    <property type="match status" value="1"/>
</dbReference>
<reference evidence="13" key="1">
    <citation type="submission" date="2020-06" db="EMBL/GenBank/DDBJ databases">
        <authorList>
            <person name="Li T."/>
            <person name="Hu X."/>
            <person name="Zhang T."/>
            <person name="Song X."/>
            <person name="Zhang H."/>
            <person name="Dai N."/>
            <person name="Sheng W."/>
            <person name="Hou X."/>
            <person name="Wei L."/>
        </authorList>
    </citation>
    <scope>NUCLEOTIDE SEQUENCE</scope>
    <source>
        <strain evidence="13">3651</strain>
        <tissue evidence="13">Leaf</tissue>
    </source>
</reference>
<dbReference type="InterPro" id="IPR027302">
    <property type="entry name" value="Gln_synth_N_conserv_site"/>
</dbReference>
<comment type="caution">
    <text evidence="13">The sequence shown here is derived from an EMBL/GenBank/DDBJ whole genome shotgun (WGS) entry which is preliminary data.</text>
</comment>
<protein>
    <recommendedName>
        <fullName evidence="3 9">Glutamine synthetase</fullName>
        <ecNumber evidence="3 9">6.3.1.2</ecNumber>
    </recommendedName>
</protein>
<evidence type="ECO:0000256" key="4">
    <source>
        <dbReference type="ARBA" id="ARBA00022598"/>
    </source>
</evidence>
<evidence type="ECO:0000256" key="7">
    <source>
        <dbReference type="PROSITE-ProRule" id="PRU01330"/>
    </source>
</evidence>
<comment type="subunit">
    <text evidence="2">Homooctamer.</text>
</comment>
<feature type="domain" description="GS catalytic" evidence="12">
    <location>
        <begin position="106"/>
        <end position="348"/>
    </location>
</feature>
<evidence type="ECO:0000313" key="13">
    <source>
        <dbReference type="EMBL" id="KAK4436774.1"/>
    </source>
</evidence>
<dbReference type="FunFam" id="3.30.590.10:FF:000004">
    <property type="entry name" value="Glutamine synthetase"/>
    <property type="match status" value="1"/>
</dbReference>
<dbReference type="Proteomes" id="UP001293254">
    <property type="component" value="Unassembled WGS sequence"/>
</dbReference>
<name>A0AAE2CWM0_9LAMI</name>
<organism evidence="13 14">
    <name type="scientific">Sesamum alatum</name>
    <dbReference type="NCBI Taxonomy" id="300844"/>
    <lineage>
        <taxon>Eukaryota</taxon>
        <taxon>Viridiplantae</taxon>
        <taxon>Streptophyta</taxon>
        <taxon>Embryophyta</taxon>
        <taxon>Tracheophyta</taxon>
        <taxon>Spermatophyta</taxon>
        <taxon>Magnoliopsida</taxon>
        <taxon>eudicotyledons</taxon>
        <taxon>Gunneridae</taxon>
        <taxon>Pentapetalae</taxon>
        <taxon>asterids</taxon>
        <taxon>lamiids</taxon>
        <taxon>Lamiales</taxon>
        <taxon>Pedaliaceae</taxon>
        <taxon>Sesamum</taxon>
    </lineage>
</organism>